<reference evidence="1 2" key="1">
    <citation type="submission" date="2018-11" db="EMBL/GenBank/DDBJ databases">
        <authorList>
            <consortium name="Pathogen Informatics"/>
        </authorList>
    </citation>
    <scope>NUCLEOTIDE SEQUENCE [LARGE SCALE GENOMIC DNA]</scope>
    <source>
        <strain evidence="1 2">Zambia</strain>
    </source>
</reference>
<proteinExistence type="predicted"/>
<dbReference type="Proteomes" id="UP000277204">
    <property type="component" value="Unassembled WGS sequence"/>
</dbReference>
<evidence type="ECO:0000313" key="2">
    <source>
        <dbReference type="Proteomes" id="UP000277204"/>
    </source>
</evidence>
<name>A0A183LSC1_9TREM</name>
<dbReference type="AlphaFoldDB" id="A0A183LSC1"/>
<evidence type="ECO:0000313" key="1">
    <source>
        <dbReference type="EMBL" id="VDO72566.1"/>
    </source>
</evidence>
<accession>A0A183LSC1</accession>
<keyword evidence="2" id="KW-1185">Reference proteome</keyword>
<protein>
    <submittedName>
        <fullName evidence="1">Uncharacterized protein</fullName>
    </submittedName>
</protein>
<sequence length="222" mass="25124">MPNCSFQGARTACINHGTVNELYIQSMELSNTLLSRHDEIQSQGRSNLRSFNSDSYSRVNIKGVSTRNYKANHKGEIKFGKCSSCGKFHPRNSCAFRNAECFKCGKIEYIQSAYKTAFHFASSNTFVIIYQNIENEEVLCQCNSLKVESASEKPHKLNFFEVLLNRKDGSVSKRVHENVHQGVNTHICLGSYPLIIIIIIVVLGFSQVKLKRYTQMALQAKN</sequence>
<dbReference type="EMBL" id="UZAI01002549">
    <property type="protein sequence ID" value="VDO72566.1"/>
    <property type="molecule type" value="Genomic_DNA"/>
</dbReference>
<organism evidence="1 2">
    <name type="scientific">Schistosoma margrebowiei</name>
    <dbReference type="NCBI Taxonomy" id="48269"/>
    <lineage>
        <taxon>Eukaryota</taxon>
        <taxon>Metazoa</taxon>
        <taxon>Spiralia</taxon>
        <taxon>Lophotrochozoa</taxon>
        <taxon>Platyhelminthes</taxon>
        <taxon>Trematoda</taxon>
        <taxon>Digenea</taxon>
        <taxon>Strigeidida</taxon>
        <taxon>Schistosomatoidea</taxon>
        <taxon>Schistosomatidae</taxon>
        <taxon>Schistosoma</taxon>
    </lineage>
</organism>
<gene>
    <name evidence="1" type="ORF">SMRZ_LOCUS6696</name>
</gene>